<evidence type="ECO:0000256" key="5">
    <source>
        <dbReference type="ARBA" id="ARBA00022576"/>
    </source>
</evidence>
<dbReference type="RefSeq" id="WP_066774599.1">
    <property type="nucleotide sequence ID" value="NZ_BMIP01000004.1"/>
</dbReference>
<evidence type="ECO:0000256" key="7">
    <source>
        <dbReference type="ARBA" id="ARBA00022898"/>
    </source>
</evidence>
<dbReference type="EC" id="2.6.1.1" evidence="4"/>
<evidence type="ECO:0000256" key="2">
    <source>
        <dbReference type="ARBA" id="ARBA00007441"/>
    </source>
</evidence>
<evidence type="ECO:0000313" key="11">
    <source>
        <dbReference type="Proteomes" id="UP000612349"/>
    </source>
</evidence>
<dbReference type="Pfam" id="PF00155">
    <property type="entry name" value="Aminotran_1_2"/>
    <property type="match status" value="1"/>
</dbReference>
<keyword evidence="6" id="KW-0808">Transferase</keyword>
<dbReference type="PANTHER" id="PTHR46383:SF1">
    <property type="entry name" value="ASPARTATE AMINOTRANSFERASE"/>
    <property type="match status" value="1"/>
</dbReference>
<keyword evidence="5 10" id="KW-0032">Aminotransferase</keyword>
<evidence type="ECO:0000313" key="10">
    <source>
        <dbReference type="EMBL" id="GGD72548.1"/>
    </source>
</evidence>
<dbReference type="Gene3D" id="3.90.1150.10">
    <property type="entry name" value="Aspartate Aminotransferase, domain 1"/>
    <property type="match status" value="1"/>
</dbReference>
<dbReference type="PANTHER" id="PTHR46383">
    <property type="entry name" value="ASPARTATE AMINOTRANSFERASE"/>
    <property type="match status" value="1"/>
</dbReference>
<dbReference type="InterPro" id="IPR015421">
    <property type="entry name" value="PyrdxlP-dep_Trfase_major"/>
</dbReference>
<protein>
    <recommendedName>
        <fullName evidence="4">aspartate transaminase</fullName>
        <ecNumber evidence="4">2.6.1.1</ecNumber>
    </recommendedName>
</protein>
<comment type="similarity">
    <text evidence="2">Belongs to the class-I pyridoxal-phosphate-dependent aminotransferase family.</text>
</comment>
<evidence type="ECO:0000256" key="8">
    <source>
        <dbReference type="ARBA" id="ARBA00049185"/>
    </source>
</evidence>
<dbReference type="AlphaFoldDB" id="A0A917DW83"/>
<accession>A0A917DW83</accession>
<dbReference type="InterPro" id="IPR015424">
    <property type="entry name" value="PyrdxlP-dep_Trfase"/>
</dbReference>
<dbReference type="InterPro" id="IPR050596">
    <property type="entry name" value="AspAT/PAT-like"/>
</dbReference>
<dbReference type="CDD" id="cd00609">
    <property type="entry name" value="AAT_like"/>
    <property type="match status" value="1"/>
</dbReference>
<dbReference type="FunFam" id="3.40.640.10:FF:000033">
    <property type="entry name" value="Aspartate aminotransferase"/>
    <property type="match status" value="1"/>
</dbReference>
<reference evidence="10" key="2">
    <citation type="submission" date="2020-09" db="EMBL/GenBank/DDBJ databases">
        <authorList>
            <person name="Sun Q."/>
            <person name="Zhou Y."/>
        </authorList>
    </citation>
    <scope>NUCLEOTIDE SEQUENCE</scope>
    <source>
        <strain evidence="10">CGMCC 1.15360</strain>
    </source>
</reference>
<dbReference type="EMBL" id="BMIP01000004">
    <property type="protein sequence ID" value="GGD72548.1"/>
    <property type="molecule type" value="Genomic_DNA"/>
</dbReference>
<feature type="domain" description="Aminotransferase class I/classII large" evidence="9">
    <location>
        <begin position="31"/>
        <end position="381"/>
    </location>
</feature>
<dbReference type="GO" id="GO:0030170">
    <property type="term" value="F:pyridoxal phosphate binding"/>
    <property type="evidence" value="ECO:0007669"/>
    <property type="project" value="InterPro"/>
</dbReference>
<dbReference type="GO" id="GO:0004069">
    <property type="term" value="F:L-aspartate:2-oxoglutarate aminotransferase activity"/>
    <property type="evidence" value="ECO:0007669"/>
    <property type="project" value="UniProtKB-EC"/>
</dbReference>
<dbReference type="Gene3D" id="3.40.640.10">
    <property type="entry name" value="Type I PLP-dependent aspartate aminotransferase-like (Major domain)"/>
    <property type="match status" value="1"/>
</dbReference>
<dbReference type="InterPro" id="IPR015422">
    <property type="entry name" value="PyrdxlP-dep_Trfase_small"/>
</dbReference>
<keyword evidence="7" id="KW-0663">Pyridoxal phosphate</keyword>
<keyword evidence="11" id="KW-1185">Reference proteome</keyword>
<proteinExistence type="inferred from homology"/>
<reference evidence="10" key="1">
    <citation type="journal article" date="2014" name="Int. J. Syst. Evol. Microbiol.">
        <title>Complete genome sequence of Corynebacterium casei LMG S-19264T (=DSM 44701T), isolated from a smear-ripened cheese.</title>
        <authorList>
            <consortium name="US DOE Joint Genome Institute (JGI-PGF)"/>
            <person name="Walter F."/>
            <person name="Albersmeier A."/>
            <person name="Kalinowski J."/>
            <person name="Ruckert C."/>
        </authorList>
    </citation>
    <scope>NUCLEOTIDE SEQUENCE</scope>
    <source>
        <strain evidence="10">CGMCC 1.15360</strain>
    </source>
</reference>
<dbReference type="SUPFAM" id="SSF53383">
    <property type="entry name" value="PLP-dependent transferases"/>
    <property type="match status" value="1"/>
</dbReference>
<dbReference type="GO" id="GO:0006520">
    <property type="term" value="P:amino acid metabolic process"/>
    <property type="evidence" value="ECO:0007669"/>
    <property type="project" value="InterPro"/>
</dbReference>
<evidence type="ECO:0000256" key="4">
    <source>
        <dbReference type="ARBA" id="ARBA00012753"/>
    </source>
</evidence>
<comment type="subunit">
    <text evidence="3">Homodimer.</text>
</comment>
<organism evidence="10 11">
    <name type="scientific">Croceicoccus mobilis</name>
    <dbReference type="NCBI Taxonomy" id="1703339"/>
    <lineage>
        <taxon>Bacteria</taxon>
        <taxon>Pseudomonadati</taxon>
        <taxon>Pseudomonadota</taxon>
        <taxon>Alphaproteobacteria</taxon>
        <taxon>Sphingomonadales</taxon>
        <taxon>Erythrobacteraceae</taxon>
        <taxon>Croceicoccus</taxon>
    </lineage>
</organism>
<evidence type="ECO:0000256" key="1">
    <source>
        <dbReference type="ARBA" id="ARBA00001933"/>
    </source>
</evidence>
<dbReference type="Proteomes" id="UP000612349">
    <property type="component" value="Unassembled WGS sequence"/>
</dbReference>
<name>A0A917DW83_9SPHN</name>
<comment type="caution">
    <text evidence="10">The sequence shown here is derived from an EMBL/GenBank/DDBJ whole genome shotgun (WGS) entry which is preliminary data.</text>
</comment>
<evidence type="ECO:0000256" key="6">
    <source>
        <dbReference type="ARBA" id="ARBA00022679"/>
    </source>
</evidence>
<comment type="cofactor">
    <cofactor evidence="1">
        <name>pyridoxal 5'-phosphate</name>
        <dbReference type="ChEBI" id="CHEBI:597326"/>
    </cofactor>
</comment>
<evidence type="ECO:0000259" key="9">
    <source>
        <dbReference type="Pfam" id="PF00155"/>
    </source>
</evidence>
<evidence type="ECO:0000256" key="3">
    <source>
        <dbReference type="ARBA" id="ARBA00011738"/>
    </source>
</evidence>
<comment type="catalytic activity">
    <reaction evidence="8">
        <text>L-aspartate + 2-oxoglutarate = oxaloacetate + L-glutamate</text>
        <dbReference type="Rhea" id="RHEA:21824"/>
        <dbReference type="ChEBI" id="CHEBI:16452"/>
        <dbReference type="ChEBI" id="CHEBI:16810"/>
        <dbReference type="ChEBI" id="CHEBI:29985"/>
        <dbReference type="ChEBI" id="CHEBI:29991"/>
        <dbReference type="EC" id="2.6.1.1"/>
    </reaction>
</comment>
<dbReference type="OrthoDB" id="9763453at2"/>
<dbReference type="InterPro" id="IPR004839">
    <property type="entry name" value="Aminotransferase_I/II_large"/>
</dbReference>
<gene>
    <name evidence="10" type="ORF">GCM10010990_22660</name>
</gene>
<sequence>MISLADRITSSSKKSYGMYEQALRLEAEGVDLIHLEFGRPIFDTPDHIKQATIDALNAGDVHYGEMPGSTAFRSAIRDKLARFNKIDAGLDEIIVTNGLTQASYAAFMALVNPGDEVILLDPYYPQHVGKIELAGGRPIMVPLDRDNDFAIRADWIEQAITPATKMIVLVNPANPTGRVYSHEELAAVAEIAVRHDLAVISDEVYEMITYDGAEHVSIATLPGMRERTISMFAFTKAYAMDGWRLGYAVADKALMPGLMTISTSAVTHVNSFIQAGGQAALEQSQEPVREMVEEDRARRDIVISALAAMPGVTCPAPQGTIYAFPDITGTGIASQELAERILHEAHVVVEAGSFYGPVGEGHLRLCFGSETTERVALAMERLKAFFSSL</sequence>